<dbReference type="EMBL" id="CP029551">
    <property type="protein sequence ID" value="AWN35540.1"/>
    <property type="molecule type" value="Genomic_DNA"/>
</dbReference>
<proteinExistence type="predicted"/>
<dbReference type="Proteomes" id="UP000246058">
    <property type="component" value="Chromosome"/>
</dbReference>
<dbReference type="KEGG" id="meti:DK427_07165"/>
<reference evidence="1 2" key="1">
    <citation type="submission" date="2018-05" db="EMBL/GenBank/DDBJ databases">
        <title>Complete Genome Sequence of Methylobacterium sp. 17Sr1-43.</title>
        <authorList>
            <person name="Srinivasan S."/>
        </authorList>
    </citation>
    <scope>NUCLEOTIDE SEQUENCE [LARGE SCALE GENOMIC DNA]</scope>
    <source>
        <strain evidence="1 2">17Sr1-43</strain>
    </source>
</reference>
<dbReference type="GO" id="GO:0016491">
    <property type="term" value="F:oxidoreductase activity"/>
    <property type="evidence" value="ECO:0007669"/>
    <property type="project" value="InterPro"/>
</dbReference>
<dbReference type="PANTHER" id="PTHR40260:SF2">
    <property type="entry name" value="BLR8190 PROTEIN"/>
    <property type="match status" value="1"/>
</dbReference>
<dbReference type="RefSeq" id="WP_109950660.1">
    <property type="nucleotide sequence ID" value="NZ_CP029551.1"/>
</dbReference>
<gene>
    <name evidence="1" type="ORF">DK427_07165</name>
</gene>
<dbReference type="InterPro" id="IPR011008">
    <property type="entry name" value="Dimeric_a/b-barrel"/>
</dbReference>
<dbReference type="PANTHER" id="PTHR40260">
    <property type="entry name" value="BLR8190 PROTEIN"/>
    <property type="match status" value="1"/>
</dbReference>
<dbReference type="NCBIfam" id="TIGR02118">
    <property type="entry name" value="EthD family reductase"/>
    <property type="match status" value="1"/>
</dbReference>
<dbReference type="InterPro" id="IPR009799">
    <property type="entry name" value="EthD_dom"/>
</dbReference>
<organism evidence="1 2">
    <name type="scientific">Methylobacterium radiodurans</name>
    <dbReference type="NCBI Taxonomy" id="2202828"/>
    <lineage>
        <taxon>Bacteria</taxon>
        <taxon>Pseudomonadati</taxon>
        <taxon>Pseudomonadota</taxon>
        <taxon>Alphaproteobacteria</taxon>
        <taxon>Hyphomicrobiales</taxon>
        <taxon>Methylobacteriaceae</taxon>
        <taxon>Methylobacterium</taxon>
    </lineage>
</organism>
<dbReference type="SUPFAM" id="SSF54909">
    <property type="entry name" value="Dimeric alpha+beta barrel"/>
    <property type="match status" value="1"/>
</dbReference>
<sequence>MVLVSVMYPAGGRFDMDYYLGHHMPLVRERWSSFGLHEAKIVRGVSTPDGGEAPYQVMALLTWESQEAFGKAAAAHGPEIFGDIPNFTDRQAQVQINDFPERGA</sequence>
<accession>A0A2U8VPS2</accession>
<evidence type="ECO:0000313" key="1">
    <source>
        <dbReference type="EMBL" id="AWN35540.1"/>
    </source>
</evidence>
<evidence type="ECO:0000313" key="2">
    <source>
        <dbReference type="Proteomes" id="UP000246058"/>
    </source>
</evidence>
<protein>
    <submittedName>
        <fullName evidence="1">EthD family reductase</fullName>
    </submittedName>
</protein>
<keyword evidence="2" id="KW-1185">Reference proteome</keyword>
<dbReference type="OrthoDB" id="5343971at2"/>
<dbReference type="AlphaFoldDB" id="A0A2U8VPS2"/>
<name>A0A2U8VPS2_9HYPH</name>
<dbReference type="Gene3D" id="3.30.70.100">
    <property type="match status" value="1"/>
</dbReference>